<organism evidence="2 3">
    <name type="scientific">Rhizophagus irregularis</name>
    <dbReference type="NCBI Taxonomy" id="588596"/>
    <lineage>
        <taxon>Eukaryota</taxon>
        <taxon>Fungi</taxon>
        <taxon>Fungi incertae sedis</taxon>
        <taxon>Mucoromycota</taxon>
        <taxon>Glomeromycotina</taxon>
        <taxon>Glomeromycetes</taxon>
        <taxon>Glomerales</taxon>
        <taxon>Glomeraceae</taxon>
        <taxon>Rhizophagus</taxon>
    </lineage>
</organism>
<evidence type="ECO:0000313" key="3">
    <source>
        <dbReference type="Proteomes" id="UP000234323"/>
    </source>
</evidence>
<comment type="caution">
    <text evidence="2">The sequence shown here is derived from an EMBL/GenBank/DDBJ whole genome shotgun (WGS) entry which is preliminary data.</text>
</comment>
<keyword evidence="3" id="KW-1185">Reference proteome</keyword>
<feature type="chain" id="PRO_5014141827" evidence="1">
    <location>
        <begin position="20"/>
        <end position="135"/>
    </location>
</feature>
<dbReference type="OrthoDB" id="2322698at2759"/>
<reference evidence="2 3" key="1">
    <citation type="submission" date="2015-10" db="EMBL/GenBank/DDBJ databases">
        <title>Genome analyses suggest a sexual origin of heterokaryosis in a supposedly ancient asexual fungus.</title>
        <authorList>
            <person name="Ropars J."/>
            <person name="Sedzielewska K."/>
            <person name="Noel J."/>
            <person name="Charron P."/>
            <person name="Farinelli L."/>
            <person name="Marton T."/>
            <person name="Kruger M."/>
            <person name="Pelin A."/>
            <person name="Brachmann A."/>
            <person name="Corradi N."/>
        </authorList>
    </citation>
    <scope>NUCLEOTIDE SEQUENCE [LARGE SCALE GENOMIC DNA]</scope>
    <source>
        <strain evidence="2 3">A4</strain>
    </source>
</reference>
<gene>
    <name evidence="2" type="ORF">RhiirA4_403442</name>
</gene>
<evidence type="ECO:0000256" key="1">
    <source>
        <dbReference type="SAM" id="SignalP"/>
    </source>
</evidence>
<feature type="signal peptide" evidence="1">
    <location>
        <begin position="1"/>
        <end position="19"/>
    </location>
</feature>
<sequence>MKLIFFLLLLTFFAAVTNSELFAADRSAEVEVINKSKIDLWLSSYVLKKGAWEKTPPVNIGPKSKGQWKSKSNRILTGTEGGTTYKCDQDKFGFYWYVPYYGANVYNSSCPKKYECSCKGGEGSNAKVTFTISEI</sequence>
<protein>
    <submittedName>
        <fullName evidence="2">Uncharacterized protein</fullName>
    </submittedName>
</protein>
<name>A0A2I1GLG7_9GLOM</name>
<dbReference type="VEuPathDB" id="FungiDB:FUN_016843"/>
<dbReference type="Gene3D" id="2.60.270.50">
    <property type="match status" value="1"/>
</dbReference>
<accession>A0A2I1GLG7</accession>
<dbReference type="VEuPathDB" id="FungiDB:RhiirA1_414866"/>
<proteinExistence type="predicted"/>
<evidence type="ECO:0000313" key="2">
    <source>
        <dbReference type="EMBL" id="PKY47461.1"/>
    </source>
</evidence>
<dbReference type="EMBL" id="LLXI01000547">
    <property type="protein sequence ID" value="PKY47461.1"/>
    <property type="molecule type" value="Genomic_DNA"/>
</dbReference>
<dbReference type="VEuPathDB" id="FungiDB:RhiirFUN_022155"/>
<dbReference type="Proteomes" id="UP000234323">
    <property type="component" value="Unassembled WGS sequence"/>
</dbReference>
<dbReference type="AlphaFoldDB" id="A0A2I1GLG7"/>
<keyword evidence="1" id="KW-0732">Signal</keyword>